<name>A0A375HY15_9BURK</name>
<dbReference type="GeneID" id="31819345"/>
<evidence type="ECO:0000313" key="2">
    <source>
        <dbReference type="EMBL" id="SPD62375.1"/>
    </source>
</evidence>
<evidence type="ECO:0000313" key="4">
    <source>
        <dbReference type="Proteomes" id="UP000256710"/>
    </source>
</evidence>
<geneLocation type="plasmid" evidence="2">
    <name>III</name>
</geneLocation>
<keyword evidence="4" id="KW-1185">Reference proteome</keyword>
<reference evidence="3 4" key="1">
    <citation type="submission" date="2018-01" db="EMBL/GenBank/DDBJ databases">
        <authorList>
            <person name="Clerissi C."/>
        </authorList>
    </citation>
    <scope>NUCLEOTIDE SEQUENCE [LARGE SCALE GENOMIC DNA]</scope>
    <source>
        <strain evidence="1">Cupriavidus taiwanensis STM 6082</strain>
        <strain evidence="2">Cupriavidus taiwanensis STM 6160</strain>
        <plasmid evidence="2">III</plasmid>
        <plasmid evidence="3">iii</plasmid>
    </source>
</reference>
<accession>A0A375HY15</accession>
<evidence type="ECO:0000313" key="1">
    <source>
        <dbReference type="EMBL" id="SOZ40499.1"/>
    </source>
</evidence>
<protein>
    <submittedName>
        <fullName evidence="2">Uncharacterized protein</fullName>
    </submittedName>
</protein>
<organism evidence="2 3">
    <name type="scientific">Cupriavidus neocaledonicus</name>
    <dbReference type="NCBI Taxonomy" id="1040979"/>
    <lineage>
        <taxon>Bacteria</taxon>
        <taxon>Pseudomonadati</taxon>
        <taxon>Pseudomonadota</taxon>
        <taxon>Betaproteobacteria</taxon>
        <taxon>Burkholderiales</taxon>
        <taxon>Burkholderiaceae</taxon>
        <taxon>Cupriavidus</taxon>
    </lineage>
</organism>
<evidence type="ECO:0000313" key="3">
    <source>
        <dbReference type="Proteomes" id="UP000255168"/>
    </source>
</evidence>
<dbReference type="Proteomes" id="UP000255168">
    <property type="component" value="Plasmid III"/>
</dbReference>
<dbReference type="Proteomes" id="UP000256710">
    <property type="component" value="Unassembled WGS sequence"/>
</dbReference>
<proteinExistence type="predicted"/>
<dbReference type="EMBL" id="OFTC01000063">
    <property type="protein sequence ID" value="SOZ40499.1"/>
    <property type="molecule type" value="Genomic_DNA"/>
</dbReference>
<keyword evidence="2" id="KW-0614">Plasmid</keyword>
<dbReference type="RefSeq" id="WP_012354678.1">
    <property type="nucleotide sequence ID" value="NZ_AQUR01000058.1"/>
</dbReference>
<sequence>MNLITDIELAEFFGSTATPPGMQLINTIPEGGNDDAEVILWTTVLSFPTCLPPYYMLYKLQASCGKLRKAREVAGKALVAAARQASINIDWRAVWPGDADFTISGPARFWLFTLKAQTLFSIRLGEHAMALQLMNKLRCLDPDNSIGLDIVDSFLARSPLR</sequence>
<dbReference type="AlphaFoldDB" id="A0A375HY15"/>
<geneLocation type="plasmid" evidence="3">
    <name>iii</name>
</geneLocation>
<dbReference type="EMBL" id="LT984808">
    <property type="protein sequence ID" value="SPD62375.1"/>
    <property type="molecule type" value="Genomic_DNA"/>
</dbReference>
<gene>
    <name evidence="1" type="ORF">CBM2605_P220006</name>
    <name evidence="2" type="ORF">CBM2607_P10374</name>
</gene>